<accession>A0A9E7HY17</accession>
<keyword evidence="3" id="KW-1185">Reference proteome</keyword>
<evidence type="ECO:0000313" key="3">
    <source>
        <dbReference type="Proteomes" id="UP001055439"/>
    </source>
</evidence>
<proteinExistence type="predicted"/>
<protein>
    <submittedName>
        <fullName evidence="2">Uncharacterized protein</fullName>
    </submittedName>
</protein>
<dbReference type="AlphaFoldDB" id="A0A9E7HY17"/>
<organism evidence="2 3">
    <name type="scientific">Musa troglodytarum</name>
    <name type="common">fe'i banana</name>
    <dbReference type="NCBI Taxonomy" id="320322"/>
    <lineage>
        <taxon>Eukaryota</taxon>
        <taxon>Viridiplantae</taxon>
        <taxon>Streptophyta</taxon>
        <taxon>Embryophyta</taxon>
        <taxon>Tracheophyta</taxon>
        <taxon>Spermatophyta</taxon>
        <taxon>Magnoliopsida</taxon>
        <taxon>Liliopsida</taxon>
        <taxon>Zingiberales</taxon>
        <taxon>Musaceae</taxon>
        <taxon>Musa</taxon>
    </lineage>
</organism>
<evidence type="ECO:0000313" key="2">
    <source>
        <dbReference type="EMBL" id="URE42075.1"/>
    </source>
</evidence>
<sequence>MHLGADREEEEWEMSARPHVTITLGRSGQFVKRARPGADFGQSDHDVSSGRHQPTRESIRTENNNSSSEKGEGRKGRRRSGGKDRGRCNGGGDGVSVAEKDEENEHTSQ</sequence>
<dbReference type="Proteomes" id="UP001055439">
    <property type="component" value="Chromosome 8"/>
</dbReference>
<name>A0A9E7HY17_9LILI</name>
<feature type="compositionally biased region" description="Basic and acidic residues" evidence="1">
    <location>
        <begin position="42"/>
        <end position="60"/>
    </location>
</feature>
<evidence type="ECO:0000256" key="1">
    <source>
        <dbReference type="SAM" id="MobiDB-lite"/>
    </source>
</evidence>
<dbReference type="OrthoDB" id="76949at2759"/>
<reference evidence="2" key="1">
    <citation type="submission" date="2022-05" db="EMBL/GenBank/DDBJ databases">
        <title>The Musa troglodytarum L. genome provides insights into the mechanism of non-climacteric behaviour and enrichment of carotenoids.</title>
        <authorList>
            <person name="Wang J."/>
        </authorList>
    </citation>
    <scope>NUCLEOTIDE SEQUENCE</scope>
    <source>
        <tissue evidence="2">Leaf</tissue>
    </source>
</reference>
<feature type="region of interest" description="Disordered" evidence="1">
    <location>
        <begin position="1"/>
        <end position="109"/>
    </location>
</feature>
<dbReference type="EMBL" id="CP097510">
    <property type="protein sequence ID" value="URE42075.1"/>
    <property type="molecule type" value="Genomic_DNA"/>
</dbReference>
<gene>
    <name evidence="2" type="ORF">MUK42_03221</name>
</gene>